<protein>
    <submittedName>
        <fullName evidence="2">Uncharacterized protein</fullName>
    </submittedName>
</protein>
<sequence length="75" mass="8123">YTILTKIPESRCACPTTWIAGPSSKFPGCFKAWNGTGGRTGYIMPSASSLCRGMNRISHLLFLPNLTNGTDLTEL</sequence>
<keyword evidence="1" id="KW-1185">Reference proteome</keyword>
<organism evidence="1 2">
    <name type="scientific">Romanomermis culicivorax</name>
    <name type="common">Nematode worm</name>
    <dbReference type="NCBI Taxonomy" id="13658"/>
    <lineage>
        <taxon>Eukaryota</taxon>
        <taxon>Metazoa</taxon>
        <taxon>Ecdysozoa</taxon>
        <taxon>Nematoda</taxon>
        <taxon>Enoplea</taxon>
        <taxon>Dorylaimia</taxon>
        <taxon>Mermithida</taxon>
        <taxon>Mermithoidea</taxon>
        <taxon>Mermithidae</taxon>
        <taxon>Romanomermis</taxon>
    </lineage>
</organism>
<accession>A0A915KSG0</accession>
<dbReference type="Proteomes" id="UP000887565">
    <property type="component" value="Unplaced"/>
</dbReference>
<dbReference type="WBParaSite" id="nRc.2.0.1.t41829-RA">
    <property type="protein sequence ID" value="nRc.2.0.1.t41829-RA"/>
    <property type="gene ID" value="nRc.2.0.1.g41829"/>
</dbReference>
<dbReference type="AlphaFoldDB" id="A0A915KSG0"/>
<evidence type="ECO:0000313" key="2">
    <source>
        <dbReference type="WBParaSite" id="nRc.2.0.1.t41829-RA"/>
    </source>
</evidence>
<proteinExistence type="predicted"/>
<evidence type="ECO:0000313" key="1">
    <source>
        <dbReference type="Proteomes" id="UP000887565"/>
    </source>
</evidence>
<reference evidence="2" key="1">
    <citation type="submission" date="2022-11" db="UniProtKB">
        <authorList>
            <consortium name="WormBaseParasite"/>
        </authorList>
    </citation>
    <scope>IDENTIFICATION</scope>
</reference>
<name>A0A915KSG0_ROMCU</name>